<evidence type="ECO:0000256" key="1">
    <source>
        <dbReference type="SAM" id="MobiDB-lite"/>
    </source>
</evidence>
<evidence type="ECO:0000313" key="2">
    <source>
        <dbReference type="EMBL" id="QHT94829.1"/>
    </source>
</evidence>
<proteinExistence type="predicted"/>
<organism evidence="2">
    <name type="scientific">viral metagenome</name>
    <dbReference type="NCBI Taxonomy" id="1070528"/>
    <lineage>
        <taxon>unclassified sequences</taxon>
        <taxon>metagenomes</taxon>
        <taxon>organismal metagenomes</taxon>
    </lineage>
</organism>
<accession>A0A6C0IPV1</accession>
<reference evidence="2" key="1">
    <citation type="journal article" date="2020" name="Nature">
        <title>Giant virus diversity and host interactions through global metagenomics.</title>
        <authorList>
            <person name="Schulz F."/>
            <person name="Roux S."/>
            <person name="Paez-Espino D."/>
            <person name="Jungbluth S."/>
            <person name="Walsh D.A."/>
            <person name="Denef V.J."/>
            <person name="McMahon K.D."/>
            <person name="Konstantinidis K.T."/>
            <person name="Eloe-Fadrosh E.A."/>
            <person name="Kyrpides N.C."/>
            <person name="Woyke T."/>
        </authorList>
    </citation>
    <scope>NUCLEOTIDE SEQUENCE</scope>
    <source>
        <strain evidence="2">GVMAG-M-3300024261-37</strain>
    </source>
</reference>
<feature type="region of interest" description="Disordered" evidence="1">
    <location>
        <begin position="259"/>
        <end position="316"/>
    </location>
</feature>
<dbReference type="EMBL" id="MN740232">
    <property type="protein sequence ID" value="QHT94829.1"/>
    <property type="molecule type" value="Genomic_DNA"/>
</dbReference>
<name>A0A6C0IPV1_9ZZZZ</name>
<sequence length="329" mass="37204">MKLSNIHLLVIVLLSVFVGSWSILGIKEAYENLEKPRHVHEDYMCSVVPKKVPRDVQMKHYAEVNSIEAAKKQHFNDCKTAECRNKRAQLAATAANSPPKMTITPEELSCMEKLADTPRKKELYDNEVKMMKFLLGPESGASAAEKIDYVKRMRTSFSKHGCHPPKGGEVASKAGSNYAPTDPNYKCLRLNSLQHNSMNEERVGMNSLERRRRLPCNQIPSGTEDDYILKTKIVPPVCPKCPECPSLEFLYKQLQKKKKEEDKEEIEDDLDKNKIEGSSNAAMRREKRRRTSGEANPPANRNGKRPNETAFAAQSAQPIARLNSFAAFR</sequence>
<protein>
    <submittedName>
        <fullName evidence="2">Uncharacterized protein</fullName>
    </submittedName>
</protein>
<dbReference type="AlphaFoldDB" id="A0A6C0IPV1"/>